<feature type="domain" description="ATP-grasp" evidence="10">
    <location>
        <begin position="122"/>
        <end position="321"/>
    </location>
</feature>
<dbReference type="InterPro" id="IPR000291">
    <property type="entry name" value="D-Ala_lig_Van_CS"/>
</dbReference>
<dbReference type="GO" id="GO:0046872">
    <property type="term" value="F:metal ion binding"/>
    <property type="evidence" value="ECO:0007669"/>
    <property type="project" value="InterPro"/>
</dbReference>
<organism evidence="11">
    <name type="scientific">marine metagenome</name>
    <dbReference type="NCBI Taxonomy" id="408172"/>
    <lineage>
        <taxon>unclassified sequences</taxon>
        <taxon>metagenomes</taxon>
        <taxon>ecological metagenomes</taxon>
    </lineage>
</organism>
<keyword evidence="9" id="KW-0961">Cell wall biogenesis/degradation</keyword>
<dbReference type="PROSITE" id="PS00843">
    <property type="entry name" value="DALA_DALA_LIGASE_1"/>
    <property type="match status" value="1"/>
</dbReference>
<evidence type="ECO:0000259" key="10">
    <source>
        <dbReference type="PROSITE" id="PS50975"/>
    </source>
</evidence>
<evidence type="ECO:0000256" key="9">
    <source>
        <dbReference type="ARBA" id="ARBA00023316"/>
    </source>
</evidence>
<dbReference type="InterPro" id="IPR005905">
    <property type="entry name" value="D_ala_D_ala"/>
</dbReference>
<evidence type="ECO:0000313" key="11">
    <source>
        <dbReference type="EMBL" id="SUZ72729.1"/>
    </source>
</evidence>
<dbReference type="Pfam" id="PF07478">
    <property type="entry name" value="Dala_Dala_lig_C"/>
    <property type="match status" value="1"/>
</dbReference>
<dbReference type="GO" id="GO:0008360">
    <property type="term" value="P:regulation of cell shape"/>
    <property type="evidence" value="ECO:0007669"/>
    <property type="project" value="UniProtKB-KW"/>
</dbReference>
<keyword evidence="6" id="KW-0067">ATP-binding</keyword>
<evidence type="ECO:0000256" key="2">
    <source>
        <dbReference type="ARBA" id="ARBA00010871"/>
    </source>
</evidence>
<dbReference type="PROSITE" id="PS00844">
    <property type="entry name" value="DALA_DALA_LIGASE_2"/>
    <property type="match status" value="1"/>
</dbReference>
<dbReference type="InterPro" id="IPR013815">
    <property type="entry name" value="ATP_grasp_subdomain_1"/>
</dbReference>
<evidence type="ECO:0000256" key="5">
    <source>
        <dbReference type="ARBA" id="ARBA00022741"/>
    </source>
</evidence>
<evidence type="ECO:0000256" key="7">
    <source>
        <dbReference type="ARBA" id="ARBA00022960"/>
    </source>
</evidence>
<dbReference type="InterPro" id="IPR016185">
    <property type="entry name" value="PreATP-grasp_dom_sf"/>
</dbReference>
<keyword evidence="7" id="KW-0133">Cell shape</keyword>
<dbReference type="InterPro" id="IPR011127">
    <property type="entry name" value="Dala_Dala_lig_N"/>
</dbReference>
<dbReference type="GO" id="GO:0008716">
    <property type="term" value="F:D-alanine-D-alanine ligase activity"/>
    <property type="evidence" value="ECO:0007669"/>
    <property type="project" value="InterPro"/>
</dbReference>
<dbReference type="InterPro" id="IPR011095">
    <property type="entry name" value="Dala_Dala_lig_C"/>
</dbReference>
<accession>A0A381Q347</accession>
<dbReference type="PANTHER" id="PTHR23132">
    <property type="entry name" value="D-ALANINE--D-ALANINE LIGASE"/>
    <property type="match status" value="1"/>
</dbReference>
<comment type="similarity">
    <text evidence="2">Belongs to the D-alanine--D-alanine ligase family.</text>
</comment>
<protein>
    <recommendedName>
        <fullName evidence="10">ATP-grasp domain-containing protein</fullName>
    </recommendedName>
</protein>
<dbReference type="Gene3D" id="3.30.1490.20">
    <property type="entry name" value="ATP-grasp fold, A domain"/>
    <property type="match status" value="1"/>
</dbReference>
<dbReference type="SUPFAM" id="SSF56059">
    <property type="entry name" value="Glutathione synthetase ATP-binding domain-like"/>
    <property type="match status" value="1"/>
</dbReference>
<name>A0A381Q347_9ZZZZ</name>
<evidence type="ECO:0000256" key="3">
    <source>
        <dbReference type="ARBA" id="ARBA00022490"/>
    </source>
</evidence>
<dbReference type="NCBIfam" id="NF002527">
    <property type="entry name" value="PRK01966.1-3"/>
    <property type="match status" value="1"/>
</dbReference>
<gene>
    <name evidence="11" type="ORF">METZ01_LOCUS25583</name>
</gene>
<dbReference type="PROSITE" id="PS50975">
    <property type="entry name" value="ATP_GRASP"/>
    <property type="match status" value="1"/>
</dbReference>
<keyword evidence="8" id="KW-0573">Peptidoglycan synthesis</keyword>
<dbReference type="Gene3D" id="3.30.470.20">
    <property type="entry name" value="ATP-grasp fold, B domain"/>
    <property type="match status" value="1"/>
</dbReference>
<dbReference type="Gene3D" id="3.40.50.20">
    <property type="match status" value="1"/>
</dbReference>
<dbReference type="HAMAP" id="MF_00047">
    <property type="entry name" value="Dala_Dala_lig"/>
    <property type="match status" value="1"/>
</dbReference>
<proteinExistence type="inferred from homology"/>
<reference evidence="11" key="1">
    <citation type="submission" date="2018-05" db="EMBL/GenBank/DDBJ databases">
        <authorList>
            <person name="Lanie J.A."/>
            <person name="Ng W.-L."/>
            <person name="Kazmierczak K.M."/>
            <person name="Andrzejewski T.M."/>
            <person name="Davidsen T.M."/>
            <person name="Wayne K.J."/>
            <person name="Tettelin H."/>
            <person name="Glass J.I."/>
            <person name="Rusch D."/>
            <person name="Podicherti R."/>
            <person name="Tsui H.-C.T."/>
            <person name="Winkler M.E."/>
        </authorList>
    </citation>
    <scope>NUCLEOTIDE SEQUENCE</scope>
</reference>
<keyword evidence="5" id="KW-0547">Nucleotide-binding</keyword>
<dbReference type="SUPFAM" id="SSF52440">
    <property type="entry name" value="PreATP-grasp domain"/>
    <property type="match status" value="1"/>
</dbReference>
<dbReference type="GO" id="GO:0071555">
    <property type="term" value="P:cell wall organization"/>
    <property type="evidence" value="ECO:0007669"/>
    <property type="project" value="UniProtKB-KW"/>
</dbReference>
<dbReference type="NCBIfam" id="TIGR01205">
    <property type="entry name" value="D_ala_D_alaTIGR"/>
    <property type="match status" value="1"/>
</dbReference>
<dbReference type="GO" id="GO:0009252">
    <property type="term" value="P:peptidoglycan biosynthetic process"/>
    <property type="evidence" value="ECO:0007669"/>
    <property type="project" value="UniProtKB-KW"/>
</dbReference>
<evidence type="ECO:0000256" key="8">
    <source>
        <dbReference type="ARBA" id="ARBA00022984"/>
    </source>
</evidence>
<keyword evidence="4" id="KW-0436">Ligase</keyword>
<dbReference type="GO" id="GO:0005737">
    <property type="term" value="C:cytoplasm"/>
    <property type="evidence" value="ECO:0007669"/>
    <property type="project" value="UniProtKB-SubCell"/>
</dbReference>
<dbReference type="PANTHER" id="PTHR23132:SF23">
    <property type="entry name" value="D-ALANINE--D-ALANINE LIGASE B"/>
    <property type="match status" value="1"/>
</dbReference>
<dbReference type="GO" id="GO:0005524">
    <property type="term" value="F:ATP binding"/>
    <property type="evidence" value="ECO:0007669"/>
    <property type="project" value="UniProtKB-KW"/>
</dbReference>
<comment type="subcellular location">
    <subcellularLocation>
        <location evidence="1">Cytoplasm</location>
    </subcellularLocation>
</comment>
<keyword evidence="3" id="KW-0963">Cytoplasm</keyword>
<dbReference type="Pfam" id="PF01820">
    <property type="entry name" value="Dala_Dala_lig_N"/>
    <property type="match status" value="1"/>
</dbReference>
<sequence>MKKNVAILMGGYSSEYAVSIKSGEVVYENLKKESNLTLFKIYITKNKWYYLNESGKKFHIDKNSFTLKINNKKIIFDIVFNAIHGIPGENGEIQSYLKKLNIPQTSSEANESKITFDKNLCKKKIRHININTPNSIIIKKNEAVNIEGIIKKIRLPFFIKPNNGGSSFGISRVENKNHIIEALKKCFLEDNEALVEEEINGREITVGVIVYKNKILALPPTEIKSHNSFFDFNAKYKGESDEITPANITKENETIIQNLAIKIFKKLKLKGFTRSDFILTDDKFYFLEINTVPGLTKESILPQQAQEAGISLKNLFKSVIE</sequence>
<evidence type="ECO:0000256" key="6">
    <source>
        <dbReference type="ARBA" id="ARBA00022840"/>
    </source>
</evidence>
<dbReference type="EMBL" id="UINC01001156">
    <property type="protein sequence ID" value="SUZ72729.1"/>
    <property type="molecule type" value="Genomic_DNA"/>
</dbReference>
<evidence type="ECO:0000256" key="4">
    <source>
        <dbReference type="ARBA" id="ARBA00022598"/>
    </source>
</evidence>
<dbReference type="InterPro" id="IPR011761">
    <property type="entry name" value="ATP-grasp"/>
</dbReference>
<dbReference type="PIRSF" id="PIRSF039102">
    <property type="entry name" value="Ddl/VanB"/>
    <property type="match status" value="1"/>
</dbReference>
<evidence type="ECO:0000256" key="1">
    <source>
        <dbReference type="ARBA" id="ARBA00004496"/>
    </source>
</evidence>
<dbReference type="NCBIfam" id="NF002378">
    <property type="entry name" value="PRK01372.1"/>
    <property type="match status" value="1"/>
</dbReference>
<dbReference type="AlphaFoldDB" id="A0A381Q347"/>